<dbReference type="GO" id="GO:0004514">
    <property type="term" value="F:nicotinate-nucleotide diphosphorylase (carboxylating) activity"/>
    <property type="evidence" value="ECO:0007669"/>
    <property type="project" value="InterPro"/>
</dbReference>
<dbReference type="Gene3D" id="3.20.20.70">
    <property type="entry name" value="Aldolase class I"/>
    <property type="match status" value="1"/>
</dbReference>
<dbReference type="InterPro" id="IPR013785">
    <property type="entry name" value="Aldolase_TIM"/>
</dbReference>
<protein>
    <submittedName>
        <fullName evidence="4">Nicotinate phosphoribosyltransferase</fullName>
        <ecNumber evidence="4">6.3.4.21</ecNumber>
    </submittedName>
</protein>
<dbReference type="SUPFAM" id="SSF51690">
    <property type="entry name" value="Nicotinate/Quinolinate PRTase C-terminal domain-like"/>
    <property type="match status" value="1"/>
</dbReference>
<evidence type="ECO:0000259" key="3">
    <source>
        <dbReference type="Pfam" id="PF02749"/>
    </source>
</evidence>
<dbReference type="EC" id="6.3.4.21" evidence="4"/>
<dbReference type="EMBL" id="VUNH01000001">
    <property type="protein sequence ID" value="MST54744.1"/>
    <property type="molecule type" value="Genomic_DNA"/>
</dbReference>
<dbReference type="InterPro" id="IPR036068">
    <property type="entry name" value="Nicotinate_pribotase-like_C"/>
</dbReference>
<dbReference type="RefSeq" id="WP_154527862.1">
    <property type="nucleotide sequence ID" value="NZ_JAXDZJ010000209.1"/>
</dbReference>
<organism evidence="4 5">
    <name type="scientific">Pyramidobacter porci</name>
    <dbReference type="NCBI Taxonomy" id="2605789"/>
    <lineage>
        <taxon>Bacteria</taxon>
        <taxon>Thermotogati</taxon>
        <taxon>Synergistota</taxon>
        <taxon>Synergistia</taxon>
        <taxon>Synergistales</taxon>
        <taxon>Dethiosulfovibrionaceae</taxon>
        <taxon>Pyramidobacter</taxon>
    </lineage>
</organism>
<dbReference type="SUPFAM" id="SSF54675">
    <property type="entry name" value="Nicotinate/Quinolinate PRTase N-terminal domain-like"/>
    <property type="match status" value="1"/>
</dbReference>
<dbReference type="GO" id="GO:0004516">
    <property type="term" value="F:nicotinate phosphoribosyltransferase activity"/>
    <property type="evidence" value="ECO:0007669"/>
    <property type="project" value="UniProtKB-EC"/>
</dbReference>
<keyword evidence="4" id="KW-0328">Glycosyltransferase</keyword>
<accession>A0A6L5Y8V8</accession>
<sequence>MSTASIETLKDVASVEVSPDRLPSATHEEILNGLTTDIYFIRTRDLLDHMGLLNAPVVAEVFARRSGIFAGVEETARLLRGKNVRIDAVPEGTPFKPKDTLMRLTGPYGAFGMYETTLLGMLASSTGWATAARECVEAAAGKPVLCFGARHVHPAVAPVMERIAVKVGGCAGASCILGAKLLGQNPSGTIPHAAILMAGDTLKLAKVYDEITPAGETRVVLVDTFKDESEEALRVAQALGAHLGAIRLDTPSERGGVGPELIREVRYRLDMAGFKHVKIVATGGLTPERIRVLSEAGADTFGVGSYICHGAQIDMTLDLKEVDGKPVAKRGRLPGPLDNPLLVRV</sequence>
<dbReference type="Proteomes" id="UP000473699">
    <property type="component" value="Unassembled WGS sequence"/>
</dbReference>
<name>A0A6L5Y8V8_9BACT</name>
<dbReference type="InterPro" id="IPR037128">
    <property type="entry name" value="Quinolinate_PRibosylTase_N_sf"/>
</dbReference>
<evidence type="ECO:0000313" key="5">
    <source>
        <dbReference type="Proteomes" id="UP000473699"/>
    </source>
</evidence>
<dbReference type="AlphaFoldDB" id="A0A6L5Y8V8"/>
<dbReference type="InterPro" id="IPR053190">
    <property type="entry name" value="NAPRTase-like"/>
</dbReference>
<keyword evidence="4" id="KW-0436">Ligase</keyword>
<dbReference type="PANTHER" id="PTHR43202">
    <property type="entry name" value="NICOTINATE-NUCLEOTIDE PYROPHOSPHORYLASE"/>
    <property type="match status" value="1"/>
</dbReference>
<dbReference type="InterPro" id="IPR022412">
    <property type="entry name" value="Quinolinate_PRibosylTrfase_N"/>
</dbReference>
<dbReference type="UniPathway" id="UPA00253">
    <property type="reaction ID" value="UER00457"/>
</dbReference>
<dbReference type="Gene3D" id="3.90.1170.20">
    <property type="entry name" value="Quinolinate phosphoribosyl transferase, N-terminal domain"/>
    <property type="match status" value="1"/>
</dbReference>
<proteinExistence type="predicted"/>
<evidence type="ECO:0000259" key="2">
    <source>
        <dbReference type="Pfam" id="PF01729"/>
    </source>
</evidence>
<reference evidence="4 5" key="1">
    <citation type="submission" date="2019-08" db="EMBL/GenBank/DDBJ databases">
        <title>In-depth cultivation of the pig gut microbiome towards novel bacterial diversity and tailored functional studies.</title>
        <authorList>
            <person name="Wylensek D."/>
            <person name="Hitch T.C.A."/>
            <person name="Clavel T."/>
        </authorList>
    </citation>
    <scope>NUCLEOTIDE SEQUENCE [LARGE SCALE GENOMIC DNA]</scope>
    <source>
        <strain evidence="4 5">SM-530-WT-4B</strain>
    </source>
</reference>
<dbReference type="NCBIfam" id="NF006415">
    <property type="entry name" value="PRK08662.1"/>
    <property type="match status" value="1"/>
</dbReference>
<evidence type="ECO:0000256" key="1">
    <source>
        <dbReference type="ARBA" id="ARBA00022679"/>
    </source>
</evidence>
<feature type="domain" description="Quinolinate phosphoribosyl transferase N-terminal" evidence="3">
    <location>
        <begin position="37"/>
        <end position="125"/>
    </location>
</feature>
<comment type="caution">
    <text evidence="4">The sequence shown here is derived from an EMBL/GenBank/DDBJ whole genome shotgun (WGS) entry which is preliminary data.</text>
</comment>
<keyword evidence="5" id="KW-1185">Reference proteome</keyword>
<dbReference type="PANTHER" id="PTHR43202:SF1">
    <property type="entry name" value="NICOTINATE PHOSPHORIBOSYLTRANSFERASE"/>
    <property type="match status" value="1"/>
</dbReference>
<dbReference type="InterPro" id="IPR002638">
    <property type="entry name" value="Quinolinate_PRibosylTrfase_C"/>
</dbReference>
<dbReference type="Pfam" id="PF02749">
    <property type="entry name" value="QRPTase_N"/>
    <property type="match status" value="1"/>
</dbReference>
<evidence type="ECO:0000313" key="4">
    <source>
        <dbReference type="EMBL" id="MST54744.1"/>
    </source>
</evidence>
<gene>
    <name evidence="4" type="ORF">FYJ74_01570</name>
</gene>
<keyword evidence="1 4" id="KW-0808">Transferase</keyword>
<feature type="domain" description="Quinolinate phosphoribosyl transferase C-terminal" evidence="2">
    <location>
        <begin position="129"/>
        <end position="318"/>
    </location>
</feature>
<dbReference type="GO" id="GO:0009435">
    <property type="term" value="P:NAD+ biosynthetic process"/>
    <property type="evidence" value="ECO:0007669"/>
    <property type="project" value="UniProtKB-UniPathway"/>
</dbReference>
<dbReference type="Pfam" id="PF01729">
    <property type="entry name" value="QRPTase_C"/>
    <property type="match status" value="1"/>
</dbReference>